<keyword evidence="1" id="KW-0812">Transmembrane</keyword>
<feature type="transmembrane region" description="Helical" evidence="1">
    <location>
        <begin position="101"/>
        <end position="122"/>
    </location>
</feature>
<dbReference type="Proteomes" id="UP000198575">
    <property type="component" value="Unassembled WGS sequence"/>
</dbReference>
<evidence type="ECO:0000256" key="1">
    <source>
        <dbReference type="SAM" id="Phobius"/>
    </source>
</evidence>
<protein>
    <submittedName>
        <fullName evidence="2">Uncharacterized protein</fullName>
    </submittedName>
</protein>
<feature type="transmembrane region" description="Helical" evidence="1">
    <location>
        <begin position="143"/>
        <end position="165"/>
    </location>
</feature>
<organism evidence="2 3">
    <name type="scientific">Dokdonella immobilis</name>
    <dbReference type="NCBI Taxonomy" id="578942"/>
    <lineage>
        <taxon>Bacteria</taxon>
        <taxon>Pseudomonadati</taxon>
        <taxon>Pseudomonadota</taxon>
        <taxon>Gammaproteobacteria</taxon>
        <taxon>Lysobacterales</taxon>
        <taxon>Rhodanobacteraceae</taxon>
        <taxon>Dokdonella</taxon>
    </lineage>
</organism>
<proteinExistence type="predicted"/>
<dbReference type="AlphaFoldDB" id="A0A1I4YGX1"/>
<feature type="transmembrane region" description="Helical" evidence="1">
    <location>
        <begin position="7"/>
        <end position="23"/>
    </location>
</feature>
<evidence type="ECO:0000313" key="3">
    <source>
        <dbReference type="Proteomes" id="UP000198575"/>
    </source>
</evidence>
<evidence type="ECO:0000313" key="2">
    <source>
        <dbReference type="EMBL" id="SFN37256.1"/>
    </source>
</evidence>
<feature type="transmembrane region" description="Helical" evidence="1">
    <location>
        <begin position="72"/>
        <end position="89"/>
    </location>
</feature>
<reference evidence="2 3" key="1">
    <citation type="submission" date="2016-10" db="EMBL/GenBank/DDBJ databases">
        <authorList>
            <person name="de Groot N.N."/>
        </authorList>
    </citation>
    <scope>NUCLEOTIDE SEQUENCE [LARGE SCALE GENOMIC DNA]</scope>
    <source>
        <strain evidence="2 3">CGMCC 1.7659</strain>
    </source>
</reference>
<feature type="transmembrane region" description="Helical" evidence="1">
    <location>
        <begin position="177"/>
        <end position="199"/>
    </location>
</feature>
<dbReference type="EMBL" id="FOVF01000017">
    <property type="protein sequence ID" value="SFN37256.1"/>
    <property type="molecule type" value="Genomic_DNA"/>
</dbReference>
<feature type="transmembrane region" description="Helical" evidence="1">
    <location>
        <begin position="29"/>
        <end position="52"/>
    </location>
</feature>
<keyword evidence="1" id="KW-0472">Membrane</keyword>
<keyword evidence="3" id="KW-1185">Reference proteome</keyword>
<name>A0A1I4YGX1_9GAMM</name>
<dbReference type="STRING" id="578942.SAMN05216289_11764"/>
<gene>
    <name evidence="2" type="ORF">SAMN05216289_11764</name>
</gene>
<dbReference type="RefSeq" id="WP_092408352.1">
    <property type="nucleotide sequence ID" value="NZ_FOVF01000017.1"/>
</dbReference>
<keyword evidence="1" id="KW-1133">Transmembrane helix</keyword>
<sequence>MRVPNSALFWLLAPASLALWLILVTPTRWLGIDTGAAGTGLLLLTAWAGLWLSTRIPPNRESAVSPGEVRQWVALAFSGAIAAFLVANADAIARAEKAADLAGLGRTVAMLVVGWIVFSAVLRQRAHAGVQEDERDRDVQRRADSGSHTAICLFVIAVAVTLGLSPADRLAWATPVVIAHLLILALVLASLVGCIVAIWHYRRAASEGAVT</sequence>
<dbReference type="OrthoDB" id="5966493at2"/>
<accession>A0A1I4YGX1</accession>